<dbReference type="EMBL" id="FOCP01000001">
    <property type="protein sequence ID" value="SEM72060.1"/>
    <property type="molecule type" value="Genomic_DNA"/>
</dbReference>
<gene>
    <name evidence="1" type="ORF">SAMN05216325_101239</name>
</gene>
<accession>A0A1H8AMT0</accession>
<protein>
    <submittedName>
        <fullName evidence="1">Uncharacterized protein</fullName>
    </submittedName>
</protein>
<dbReference type="Proteomes" id="UP000199459">
    <property type="component" value="Unassembled WGS sequence"/>
</dbReference>
<proteinExistence type="predicted"/>
<name>A0A1H8AMT0_9PROT</name>
<evidence type="ECO:0000313" key="2">
    <source>
        <dbReference type="Proteomes" id="UP000199459"/>
    </source>
</evidence>
<dbReference type="AlphaFoldDB" id="A0A1H8AMT0"/>
<sequence length="168" mass="19026">MANNDFSSIPATAAMHRISLIRLALATGNTDSIKIDEATVDHITVKGLKFEMDAGTTALVNCRDRSTKFQWPIQCTVGRNLGQANHDWAMKTKTWKSLWKLIYRSSLFWTNWLITSNGSFIRTRIDKEPAKPVSRQTCVFLTDEPGYIDACLRCCSCFSFDGCLIRHK</sequence>
<organism evidence="1 2">
    <name type="scientific">Nitrosomonas marina</name>
    <dbReference type="NCBI Taxonomy" id="917"/>
    <lineage>
        <taxon>Bacteria</taxon>
        <taxon>Pseudomonadati</taxon>
        <taxon>Pseudomonadota</taxon>
        <taxon>Betaproteobacteria</taxon>
        <taxon>Nitrosomonadales</taxon>
        <taxon>Nitrosomonadaceae</taxon>
        <taxon>Nitrosomonas</taxon>
    </lineage>
</organism>
<evidence type="ECO:0000313" key="1">
    <source>
        <dbReference type="EMBL" id="SEM72060.1"/>
    </source>
</evidence>
<reference evidence="1 2" key="1">
    <citation type="submission" date="2016-10" db="EMBL/GenBank/DDBJ databases">
        <authorList>
            <person name="de Groot N.N."/>
        </authorList>
    </citation>
    <scope>NUCLEOTIDE SEQUENCE [LARGE SCALE GENOMIC DNA]</scope>
    <source>
        <strain evidence="1 2">Nm22</strain>
    </source>
</reference>